<dbReference type="EMBL" id="JBHRTS010000007">
    <property type="protein sequence ID" value="MFC3195117.1"/>
    <property type="molecule type" value="Genomic_DNA"/>
</dbReference>
<sequence length="141" mass="15535">MKNTVTTQWVNDYTFVSTNADQQSIVMDSPTSKGGDKIGPSPMEVVLMGLSACAGIDVKLILTKAKQTFSDIQVQVSAERREEIPRIYTDINLHFVITGDDLSEKQVARAIRLSAEKYCSVSHMLQATVNITHTHVIKPAV</sequence>
<dbReference type="RefSeq" id="WP_077411792.1">
    <property type="nucleotide sequence ID" value="NZ_JBHRTS010000007.1"/>
</dbReference>
<dbReference type="SUPFAM" id="SSF82784">
    <property type="entry name" value="OsmC-like"/>
    <property type="match status" value="1"/>
</dbReference>
<dbReference type="InterPro" id="IPR003718">
    <property type="entry name" value="OsmC/Ohr_fam"/>
</dbReference>
<comment type="caution">
    <text evidence="1">The sequence shown here is derived from an EMBL/GenBank/DDBJ whole genome shotgun (WGS) entry which is preliminary data.</text>
</comment>
<reference evidence="2" key="1">
    <citation type="journal article" date="2019" name="Int. J. Syst. Evol. Microbiol.">
        <title>The Global Catalogue of Microorganisms (GCM) 10K type strain sequencing project: providing services to taxonomists for standard genome sequencing and annotation.</title>
        <authorList>
            <consortium name="The Broad Institute Genomics Platform"/>
            <consortium name="The Broad Institute Genome Sequencing Center for Infectious Disease"/>
            <person name="Wu L."/>
            <person name="Ma J."/>
        </authorList>
    </citation>
    <scope>NUCLEOTIDE SEQUENCE [LARGE SCALE GENOMIC DNA]</scope>
    <source>
        <strain evidence="2">KCTC 42953</strain>
    </source>
</reference>
<name>A0ABV7JIB9_9GAMM</name>
<evidence type="ECO:0000313" key="2">
    <source>
        <dbReference type="Proteomes" id="UP001595533"/>
    </source>
</evidence>
<dbReference type="PANTHER" id="PTHR34352">
    <property type="entry name" value="PROTEIN YHFA"/>
    <property type="match status" value="1"/>
</dbReference>
<proteinExistence type="predicted"/>
<dbReference type="Proteomes" id="UP001595533">
    <property type="component" value="Unassembled WGS sequence"/>
</dbReference>
<dbReference type="Pfam" id="PF02566">
    <property type="entry name" value="OsmC"/>
    <property type="match status" value="1"/>
</dbReference>
<dbReference type="NCBIfam" id="NF008009">
    <property type="entry name" value="PRK10738.1"/>
    <property type="match status" value="1"/>
</dbReference>
<dbReference type="PANTHER" id="PTHR34352:SF1">
    <property type="entry name" value="PROTEIN YHFA"/>
    <property type="match status" value="1"/>
</dbReference>
<protein>
    <submittedName>
        <fullName evidence="1">OsmC family protein</fullName>
    </submittedName>
</protein>
<evidence type="ECO:0000313" key="1">
    <source>
        <dbReference type="EMBL" id="MFC3195117.1"/>
    </source>
</evidence>
<dbReference type="InterPro" id="IPR036102">
    <property type="entry name" value="OsmC/Ohrsf"/>
</dbReference>
<accession>A0ABV7JIB9</accession>
<organism evidence="1 2">
    <name type="scientific">Marinicella sediminis</name>
    <dbReference type="NCBI Taxonomy" id="1792834"/>
    <lineage>
        <taxon>Bacteria</taxon>
        <taxon>Pseudomonadati</taxon>
        <taxon>Pseudomonadota</taxon>
        <taxon>Gammaproteobacteria</taxon>
        <taxon>Lysobacterales</taxon>
        <taxon>Marinicellaceae</taxon>
        <taxon>Marinicella</taxon>
    </lineage>
</organism>
<dbReference type="InterPro" id="IPR015946">
    <property type="entry name" value="KH_dom-like_a/b"/>
</dbReference>
<gene>
    <name evidence="1" type="ORF">ACFODZ_12765</name>
</gene>
<dbReference type="Gene3D" id="3.30.300.20">
    <property type="match status" value="1"/>
</dbReference>
<keyword evidence="2" id="KW-1185">Reference proteome</keyword>